<keyword evidence="1" id="KW-0175">Coiled coil</keyword>
<comment type="caution">
    <text evidence="3">The sequence shown here is derived from an EMBL/GenBank/DDBJ whole genome shotgun (WGS) entry which is preliminary data.</text>
</comment>
<dbReference type="AlphaFoldDB" id="A0A9P8MSS0"/>
<keyword evidence="4" id="KW-1185">Reference proteome</keyword>
<evidence type="ECO:0000256" key="2">
    <source>
        <dbReference type="SAM" id="MobiDB-lite"/>
    </source>
</evidence>
<evidence type="ECO:0000313" key="4">
    <source>
        <dbReference type="Proteomes" id="UP000824596"/>
    </source>
</evidence>
<dbReference type="EMBL" id="JAIZPD010000008">
    <property type="protein sequence ID" value="KAH0961498.1"/>
    <property type="molecule type" value="Genomic_DNA"/>
</dbReference>
<feature type="region of interest" description="Disordered" evidence="2">
    <location>
        <begin position="1"/>
        <end position="239"/>
    </location>
</feature>
<dbReference type="RefSeq" id="XP_044719011.1">
    <property type="nucleotide sequence ID" value="XM_044866047.1"/>
</dbReference>
<name>A0A9P8MSS0_9HYPO</name>
<organism evidence="3 4">
    <name type="scientific">Hirsutella rhossiliensis</name>
    <dbReference type="NCBI Taxonomy" id="111463"/>
    <lineage>
        <taxon>Eukaryota</taxon>
        <taxon>Fungi</taxon>
        <taxon>Dikarya</taxon>
        <taxon>Ascomycota</taxon>
        <taxon>Pezizomycotina</taxon>
        <taxon>Sordariomycetes</taxon>
        <taxon>Hypocreomycetidae</taxon>
        <taxon>Hypocreales</taxon>
        <taxon>Ophiocordycipitaceae</taxon>
        <taxon>Hirsutella</taxon>
    </lineage>
</organism>
<dbReference type="GeneID" id="68356705"/>
<feature type="compositionally biased region" description="Polar residues" evidence="2">
    <location>
        <begin position="40"/>
        <end position="49"/>
    </location>
</feature>
<accession>A0A9P8MSS0</accession>
<dbReference type="OrthoDB" id="4160836at2759"/>
<feature type="compositionally biased region" description="Pro residues" evidence="2">
    <location>
        <begin position="137"/>
        <end position="147"/>
    </location>
</feature>
<evidence type="ECO:0000313" key="3">
    <source>
        <dbReference type="EMBL" id="KAH0961498.1"/>
    </source>
</evidence>
<evidence type="ECO:0000256" key="1">
    <source>
        <dbReference type="SAM" id="Coils"/>
    </source>
</evidence>
<proteinExistence type="predicted"/>
<dbReference type="Proteomes" id="UP000824596">
    <property type="component" value="Unassembled WGS sequence"/>
</dbReference>
<feature type="compositionally biased region" description="Basic and acidic residues" evidence="2">
    <location>
        <begin position="50"/>
        <end position="59"/>
    </location>
</feature>
<reference evidence="3" key="1">
    <citation type="submission" date="2021-09" db="EMBL/GenBank/DDBJ databases">
        <title>A high-quality genome of the endoparasitic fungus Hirsutella rhossiliensis with a comparison of Hirsutella genomes reveals transposable elements contributing to genome size variation.</title>
        <authorList>
            <person name="Lin R."/>
            <person name="Jiao Y."/>
            <person name="Sun X."/>
            <person name="Ling J."/>
            <person name="Xie B."/>
            <person name="Cheng X."/>
        </authorList>
    </citation>
    <scope>NUCLEOTIDE SEQUENCE</scope>
    <source>
        <strain evidence="3">HR02</strain>
    </source>
</reference>
<feature type="compositionally biased region" description="Pro residues" evidence="2">
    <location>
        <begin position="172"/>
        <end position="184"/>
    </location>
</feature>
<gene>
    <name evidence="3" type="ORF">HRG_07576</name>
</gene>
<feature type="compositionally biased region" description="Basic and acidic residues" evidence="2">
    <location>
        <begin position="99"/>
        <end position="109"/>
    </location>
</feature>
<protein>
    <submittedName>
        <fullName evidence="3">Uncharacterized protein</fullName>
    </submittedName>
</protein>
<sequence>MDESAPKRRRVSSGIAAARTSGQGATPEASGSRRARPSFASPTKASLSRHNPEILEKRRSASPAKPPARRASDAGSDQSLSDILTARPDTTADNVAVSEPDRSYNEMRQGEAGPSSGRSVRTVRGGLAAAPRRSPAKPQPRPLPPPAAEGEDELNPFIGHTLRRSPNTGVSIPPPPEPELPPAVPDALSSTPPRGIHSSPSRPPPEPSKKPGAVARDRHRTTARSQKPPRDLALDPTTNHARQVPAFNPLAARLKERDGLREEIARLRSDLKTASEENERLRLMQTSGRIVAPTNEEGVVDLLHRCLVSQQEAPRSALSHQLMQAVLNPMGLLPFGRLSLAAAPPAAADQEDLESIKSHHPVSMTADKELPYLELFSQFSVMSSIAVLAPKPNQPLRQRRLVTLRSRDVPGLFTAKLEIVVNAMNLSIVELAVTALEPSAKYELEPFADKVCSGSCNRTMQRNVGILSWAMGEWYRVATLRAQFWSRLDRSLGSRKRLLESVAEAWEARRQRQREGSAEFDDDAKKQRACNRADLIRFLGQRSFEIEVPAGAGLDDTSSLRLEWKIDFDWTGEAQSKVAVLVGLPGKWREADGRGVFGRLPTLFDDLVRGGQEPEEAVRTVAALLAGVQVP</sequence>
<feature type="coiled-coil region" evidence="1">
    <location>
        <begin position="250"/>
        <end position="284"/>
    </location>
</feature>